<keyword evidence="1" id="KW-1133">Transmembrane helix</keyword>
<sequence>MGHTESTSQFLQFSKIKKVRVGSFLIYSLILSAVIQGKFYSFISSPLYESQITNLEQLVDSKIPIKFSDGLKIIFMFNGPTSDRVLKRYETLLNPDLLENSITAYNENFATVIDRGALIMNPSIIHKMQMFHLFSFETCFLVQSKHILFEYFDKTLQRIIECGFMEKMISDTKFHYSLKEYVKEENKKDNNSLILIVVDILQSPDSALKSLYIRRVIVLVGRIINPK</sequence>
<proteinExistence type="predicted"/>
<dbReference type="EMBL" id="JAPWTJ010000171">
    <property type="protein sequence ID" value="KAJ8981699.1"/>
    <property type="molecule type" value="Genomic_DNA"/>
</dbReference>
<organism evidence="2 3">
    <name type="scientific">Molorchus minor</name>
    <dbReference type="NCBI Taxonomy" id="1323400"/>
    <lineage>
        <taxon>Eukaryota</taxon>
        <taxon>Metazoa</taxon>
        <taxon>Ecdysozoa</taxon>
        <taxon>Arthropoda</taxon>
        <taxon>Hexapoda</taxon>
        <taxon>Insecta</taxon>
        <taxon>Pterygota</taxon>
        <taxon>Neoptera</taxon>
        <taxon>Endopterygota</taxon>
        <taxon>Coleoptera</taxon>
        <taxon>Polyphaga</taxon>
        <taxon>Cucujiformia</taxon>
        <taxon>Chrysomeloidea</taxon>
        <taxon>Cerambycidae</taxon>
        <taxon>Lamiinae</taxon>
        <taxon>Monochamini</taxon>
        <taxon>Molorchus</taxon>
    </lineage>
</organism>
<evidence type="ECO:0000313" key="2">
    <source>
        <dbReference type="EMBL" id="KAJ8981699.1"/>
    </source>
</evidence>
<evidence type="ECO:0000256" key="1">
    <source>
        <dbReference type="SAM" id="Phobius"/>
    </source>
</evidence>
<keyword evidence="1" id="KW-0812">Transmembrane</keyword>
<feature type="transmembrane region" description="Helical" evidence="1">
    <location>
        <begin position="21"/>
        <end position="43"/>
    </location>
</feature>
<accession>A0ABQ9JVT2</accession>
<protein>
    <submittedName>
        <fullName evidence="2">Uncharacterized protein</fullName>
    </submittedName>
</protein>
<keyword evidence="3" id="KW-1185">Reference proteome</keyword>
<gene>
    <name evidence="2" type="ORF">NQ317_003420</name>
</gene>
<dbReference type="Proteomes" id="UP001162164">
    <property type="component" value="Unassembled WGS sequence"/>
</dbReference>
<name>A0ABQ9JVT2_9CUCU</name>
<keyword evidence="1" id="KW-0472">Membrane</keyword>
<reference evidence="2" key="1">
    <citation type="journal article" date="2023" name="Insect Mol. Biol.">
        <title>Genome sequencing provides insights into the evolution of gene families encoding plant cell wall-degrading enzymes in longhorned beetles.</title>
        <authorList>
            <person name="Shin N.R."/>
            <person name="Okamura Y."/>
            <person name="Kirsch R."/>
            <person name="Pauchet Y."/>
        </authorList>
    </citation>
    <scope>NUCLEOTIDE SEQUENCE</scope>
    <source>
        <strain evidence="2">MMC_N1</strain>
    </source>
</reference>
<evidence type="ECO:0000313" key="3">
    <source>
        <dbReference type="Proteomes" id="UP001162164"/>
    </source>
</evidence>
<comment type="caution">
    <text evidence="2">The sequence shown here is derived from an EMBL/GenBank/DDBJ whole genome shotgun (WGS) entry which is preliminary data.</text>
</comment>